<keyword evidence="1" id="KW-0732">Signal</keyword>
<name>A0ABT3CSE2_9BACT</name>
<dbReference type="RefSeq" id="WP_264137409.1">
    <property type="nucleotide sequence ID" value="NZ_JAOYOD010000001.1"/>
</dbReference>
<evidence type="ECO:0000313" key="2">
    <source>
        <dbReference type="EMBL" id="MCV9386598.1"/>
    </source>
</evidence>
<keyword evidence="3" id="KW-1185">Reference proteome</keyword>
<accession>A0ABT3CSE2</accession>
<evidence type="ECO:0000256" key="1">
    <source>
        <dbReference type="SAM" id="SignalP"/>
    </source>
</evidence>
<evidence type="ECO:0008006" key="4">
    <source>
        <dbReference type="Google" id="ProtNLM"/>
    </source>
</evidence>
<dbReference type="Proteomes" id="UP001300692">
    <property type="component" value="Unassembled WGS sequence"/>
</dbReference>
<proteinExistence type="predicted"/>
<sequence>MANRTLSLIFVVLVFLTACQTNSGKRPFEHNYAKYWNRYSDEQLTNELFADTLKVGPDFDGGFTNREFYVNTTSELLNDLRDDINKIDSLFPQRAFDELTIRQLPLGFKQTFTDEQANRFLEILNDPTSFDWSETTYEPEFRVNFLNNNNIVATLTLGDNFGVVKTEPNWPTFKKMKFGALKTEKRAELRRLMIELGY</sequence>
<feature type="signal peptide" evidence="1">
    <location>
        <begin position="1"/>
        <end position="23"/>
    </location>
</feature>
<dbReference type="EMBL" id="JAOYOD010000001">
    <property type="protein sequence ID" value="MCV9386598.1"/>
    <property type="molecule type" value="Genomic_DNA"/>
</dbReference>
<protein>
    <recommendedName>
        <fullName evidence="4">DUF4136 domain-containing protein</fullName>
    </recommendedName>
</protein>
<gene>
    <name evidence="2" type="ORF">N7U62_07990</name>
</gene>
<reference evidence="2 3" key="1">
    <citation type="submission" date="2022-10" db="EMBL/GenBank/DDBJ databases">
        <title>Comparative genomics and taxonomic characterization of three novel marine species of genus Reichenbachiella exhibiting antioxidant and polysaccharide degradation activities.</title>
        <authorList>
            <person name="Muhammad N."/>
            <person name="Lee Y.-J."/>
            <person name="Ko J."/>
            <person name="Kim S.-G."/>
        </authorList>
    </citation>
    <scope>NUCLEOTIDE SEQUENCE [LARGE SCALE GENOMIC DNA]</scope>
    <source>
        <strain evidence="2 3">ABR2-5</strain>
    </source>
</reference>
<comment type="caution">
    <text evidence="2">The sequence shown here is derived from an EMBL/GenBank/DDBJ whole genome shotgun (WGS) entry which is preliminary data.</text>
</comment>
<dbReference type="PROSITE" id="PS51257">
    <property type="entry name" value="PROKAR_LIPOPROTEIN"/>
    <property type="match status" value="1"/>
</dbReference>
<feature type="chain" id="PRO_5047372248" description="DUF4136 domain-containing protein" evidence="1">
    <location>
        <begin position="24"/>
        <end position="198"/>
    </location>
</feature>
<evidence type="ECO:0000313" key="3">
    <source>
        <dbReference type="Proteomes" id="UP001300692"/>
    </source>
</evidence>
<organism evidence="2 3">
    <name type="scientific">Reichenbachiella ulvae</name>
    <dbReference type="NCBI Taxonomy" id="2980104"/>
    <lineage>
        <taxon>Bacteria</taxon>
        <taxon>Pseudomonadati</taxon>
        <taxon>Bacteroidota</taxon>
        <taxon>Cytophagia</taxon>
        <taxon>Cytophagales</taxon>
        <taxon>Reichenbachiellaceae</taxon>
        <taxon>Reichenbachiella</taxon>
    </lineage>
</organism>